<protein>
    <submittedName>
        <fullName evidence="1">Uncharacterized protein</fullName>
    </submittedName>
</protein>
<comment type="caution">
    <text evidence="1">The sequence shown here is derived from an EMBL/GenBank/DDBJ whole genome shotgun (WGS) entry which is preliminary data.</text>
</comment>
<evidence type="ECO:0000313" key="1">
    <source>
        <dbReference type="EMBL" id="KAJ3554370.1"/>
    </source>
</evidence>
<reference evidence="1" key="1">
    <citation type="submission" date="2022-07" db="EMBL/GenBank/DDBJ databases">
        <title>Genome Sequence of Phlebia brevispora.</title>
        <authorList>
            <person name="Buettner E."/>
        </authorList>
    </citation>
    <scope>NUCLEOTIDE SEQUENCE</scope>
    <source>
        <strain evidence="1">MPL23</strain>
    </source>
</reference>
<keyword evidence="2" id="KW-1185">Reference proteome</keyword>
<evidence type="ECO:0000313" key="2">
    <source>
        <dbReference type="Proteomes" id="UP001148662"/>
    </source>
</evidence>
<organism evidence="1 2">
    <name type="scientific">Phlebia brevispora</name>
    <dbReference type="NCBI Taxonomy" id="194682"/>
    <lineage>
        <taxon>Eukaryota</taxon>
        <taxon>Fungi</taxon>
        <taxon>Dikarya</taxon>
        <taxon>Basidiomycota</taxon>
        <taxon>Agaricomycotina</taxon>
        <taxon>Agaricomycetes</taxon>
        <taxon>Polyporales</taxon>
        <taxon>Meruliaceae</taxon>
        <taxon>Phlebia</taxon>
    </lineage>
</organism>
<accession>A0ACC1T6R2</accession>
<dbReference type="EMBL" id="JANHOG010000437">
    <property type="protein sequence ID" value="KAJ3554370.1"/>
    <property type="molecule type" value="Genomic_DNA"/>
</dbReference>
<sequence>MSLFLPLRGLIFQYDMQLFEHRSHILLPRIAPNKRKRSLFYYPMLNTLPYLPHARLPSFLSVLSPLATHTLTSSSRTSQLCSSSSLASFFPPLDAGPTPTVSRPNPDAPTFTFPPPSPPDVKGKSAARNTDDEESEEVRKAALEFMVTLSEAKPSMVRSVNGWVAAIVRGCLEGMAEIPEDDTDIWLEADPADDPTDDDYPRVYEEALDRMAIALGGKSVLQPAFAHIPGMLVSPDWRTRHAGLMAIAAIAEGTCQVLQKELGKVVDLILPMFADPHPRVRYAAAQCVGQLCTDLEEIIQSQYHQQLFNVLIPTLEAPEPRVAAHAAAALINFCEGVERDTLLPYLDSVVERLLKLLHPGTAGKTPKRYVQEQAITTLAMVADASEATFAKHYSTIMPLLLNVLQNANTPDYKTLRVKAMECAGLIAIAVGRDIFRPDSATLIEQLMRIQNSPHDPADTMLDHYLIATWAKVCQALGPEFEPYLPVVMPPLLTAAAIKPDLSIYDDDGGPQDQEGWESFPMDGHRVAIKTSALEEKCQAFETLVIYCSTLGNRFAPYLSQTLELVLPSLRFFFHDGVREASTLLVPMLLACGKNSGTLTPQMVNASFSSVVNCIASEKDPTFFASLYRCFNDCMRVAGGPEGLPQEVKDAAIEATKRQLQLIADRRKARTNLSSKELEDEREDIKLVQEIEDYGFEDMIKMVSNIDPKHSLLIAIASVKDLALDLGDSEDESGES</sequence>
<proteinExistence type="predicted"/>
<gene>
    <name evidence="1" type="ORF">NM688_g3146</name>
</gene>
<name>A0ACC1T6R2_9APHY</name>
<dbReference type="Proteomes" id="UP001148662">
    <property type="component" value="Unassembled WGS sequence"/>
</dbReference>